<evidence type="ECO:0000256" key="1">
    <source>
        <dbReference type="ARBA" id="ARBA00000085"/>
    </source>
</evidence>
<dbReference type="PROSITE" id="PS50109">
    <property type="entry name" value="HIS_KIN"/>
    <property type="match status" value="1"/>
</dbReference>
<dbReference type="Pfam" id="PF02518">
    <property type="entry name" value="HATPase_c"/>
    <property type="match status" value="1"/>
</dbReference>
<feature type="coiled-coil region" evidence="8">
    <location>
        <begin position="86"/>
        <end position="134"/>
    </location>
</feature>
<keyword evidence="7" id="KW-0963">Cytoplasm</keyword>
<keyword evidence="7" id="KW-0904">Protein phosphatase</keyword>
<evidence type="ECO:0000259" key="9">
    <source>
        <dbReference type="PROSITE" id="PS50109"/>
    </source>
</evidence>
<dbReference type="GO" id="GO:0005737">
    <property type="term" value="C:cytoplasm"/>
    <property type="evidence" value="ECO:0007669"/>
    <property type="project" value="UniProtKB-SubCell"/>
</dbReference>
<dbReference type="EMBL" id="JAMBOL010000029">
    <property type="protein sequence ID" value="MCM3716136.1"/>
    <property type="molecule type" value="Genomic_DNA"/>
</dbReference>
<keyword evidence="2 7" id="KW-0808">Transferase</keyword>
<keyword evidence="7" id="KW-0378">Hydrolase</keyword>
<dbReference type="Pfam" id="PF05384">
    <property type="entry name" value="DegS"/>
    <property type="match status" value="1"/>
</dbReference>
<dbReference type="InterPro" id="IPR008595">
    <property type="entry name" value="DegS"/>
</dbReference>
<evidence type="ECO:0000256" key="5">
    <source>
        <dbReference type="ARBA" id="ARBA00022840"/>
    </source>
</evidence>
<dbReference type="EC" id="3.1.3.-" evidence="7"/>
<dbReference type="CDD" id="cd16917">
    <property type="entry name" value="HATPase_UhpB-NarQ-NarX-like"/>
    <property type="match status" value="1"/>
</dbReference>
<evidence type="ECO:0000256" key="7">
    <source>
        <dbReference type="PIRNR" id="PIRNR003169"/>
    </source>
</evidence>
<dbReference type="InterPro" id="IPR016381">
    <property type="entry name" value="Sig_transdc_His_kinase_DegS"/>
</dbReference>
<evidence type="ECO:0000256" key="2">
    <source>
        <dbReference type="ARBA" id="ARBA00022679"/>
    </source>
</evidence>
<dbReference type="Proteomes" id="UP001139179">
    <property type="component" value="Unassembled WGS sequence"/>
</dbReference>
<organism evidence="10 11">
    <name type="scientific">Halalkalibacter oceani</name>
    <dbReference type="NCBI Taxonomy" id="1653776"/>
    <lineage>
        <taxon>Bacteria</taxon>
        <taxon>Bacillati</taxon>
        <taxon>Bacillota</taxon>
        <taxon>Bacilli</taxon>
        <taxon>Bacillales</taxon>
        <taxon>Bacillaceae</taxon>
        <taxon>Halalkalibacter</taxon>
    </lineage>
</organism>
<dbReference type="AlphaFoldDB" id="A0A9X2IQR4"/>
<comment type="caution">
    <text evidence="10">The sequence shown here is derived from an EMBL/GenBank/DDBJ whole genome shotgun (WGS) entry which is preliminary data.</text>
</comment>
<keyword evidence="3 7" id="KW-0547">Nucleotide-binding</keyword>
<keyword evidence="6 7" id="KW-0902">Two-component regulatory system</keyword>
<comment type="function">
    <text evidence="7">Member of the two-component regulatory system DegS/DegU, which plays an important role in the transition growth phase.</text>
</comment>
<comment type="catalytic activity">
    <reaction evidence="1 7">
        <text>ATP + protein L-histidine = ADP + protein N-phospho-L-histidine.</text>
        <dbReference type="EC" id="2.7.13.3"/>
    </reaction>
</comment>
<dbReference type="EC" id="2.7.13.3" evidence="7"/>
<evidence type="ECO:0000256" key="6">
    <source>
        <dbReference type="ARBA" id="ARBA00023012"/>
    </source>
</evidence>
<evidence type="ECO:0000313" key="11">
    <source>
        <dbReference type="Proteomes" id="UP001139179"/>
    </source>
</evidence>
<dbReference type="InterPro" id="IPR011712">
    <property type="entry name" value="Sig_transdc_His_kin_sub3_dim/P"/>
</dbReference>
<keyword evidence="4 7" id="KW-0418">Kinase</keyword>
<dbReference type="PIRSF" id="PIRSF003169">
    <property type="entry name" value="STHK_DegS"/>
    <property type="match status" value="1"/>
</dbReference>
<dbReference type="InterPro" id="IPR005467">
    <property type="entry name" value="His_kinase_dom"/>
</dbReference>
<dbReference type="GO" id="GO:0000155">
    <property type="term" value="F:phosphorelay sensor kinase activity"/>
    <property type="evidence" value="ECO:0007669"/>
    <property type="project" value="UniProtKB-UniRule"/>
</dbReference>
<dbReference type="Pfam" id="PF07730">
    <property type="entry name" value="HisKA_3"/>
    <property type="match status" value="1"/>
</dbReference>
<dbReference type="SUPFAM" id="SSF55874">
    <property type="entry name" value="ATPase domain of HSP90 chaperone/DNA topoisomerase II/histidine kinase"/>
    <property type="match status" value="1"/>
</dbReference>
<sequence>MTDTTLLDKIITNTLEAVGESREQIFEIGEKSRAEYVSLAEELKQVRLKVAAIIEKTDQTQLRARFARNRLVEVSRAFDKFSGEEVRAAYEQANDYQVQLAVLEQEEIQLRERRDHIERRLVNLNDTVERAEELAGQMAVIYNFLSTDLKQVGDAIEDARQKQAFGLKIIQAQEEERKKLSREIHDGPAQMMANVLLRSELIERIYQEKGIEEALNEIRDLRKMVKSSLVEVRRIIYDLRPMALDDLGLVPTLAKYLKTFQEHNQITTVFRQIGKDKRLPQEFEIALFRLVQEAVQNAYKHGEASEIQVKIEIKATKVIIIIKDDGKGFDPAITEKEGSFGLIGMKERVNMLKGQLTIQSKPKAGTVIVIEVPFRSAT</sequence>
<dbReference type="Gene3D" id="1.20.5.1930">
    <property type="match status" value="1"/>
</dbReference>
<gene>
    <name evidence="10" type="ORF">M3202_19005</name>
</gene>
<comment type="subcellular location">
    <subcellularLocation>
        <location evidence="7">Cytoplasm</location>
    </subcellularLocation>
</comment>
<dbReference type="GO" id="GO:0046983">
    <property type="term" value="F:protein dimerization activity"/>
    <property type="evidence" value="ECO:0007669"/>
    <property type="project" value="InterPro"/>
</dbReference>
<dbReference type="PANTHER" id="PTHR24421:SF55">
    <property type="entry name" value="SENSOR HISTIDINE KINASE YDFH"/>
    <property type="match status" value="1"/>
</dbReference>
<dbReference type="GO" id="GO:0004721">
    <property type="term" value="F:phosphoprotein phosphatase activity"/>
    <property type="evidence" value="ECO:0007669"/>
    <property type="project" value="UniProtKB-UniRule"/>
</dbReference>
<dbReference type="RefSeq" id="WP_251193636.1">
    <property type="nucleotide sequence ID" value="NZ_JAMBOL010000029.1"/>
</dbReference>
<dbReference type="InterPro" id="IPR036890">
    <property type="entry name" value="HATPase_C_sf"/>
</dbReference>
<dbReference type="SMART" id="SM00387">
    <property type="entry name" value="HATPase_c"/>
    <property type="match status" value="1"/>
</dbReference>
<evidence type="ECO:0000256" key="3">
    <source>
        <dbReference type="ARBA" id="ARBA00022741"/>
    </source>
</evidence>
<name>A0A9X2IQR4_9BACI</name>
<evidence type="ECO:0000256" key="8">
    <source>
        <dbReference type="SAM" id="Coils"/>
    </source>
</evidence>
<protein>
    <recommendedName>
        <fullName evidence="7">Signal transduction histidine-protein kinase/phosphatase DegS</fullName>
        <ecNumber evidence="7">2.7.13.3</ecNumber>
        <ecNumber evidence="7">3.1.3.-</ecNumber>
    </recommendedName>
</protein>
<dbReference type="PANTHER" id="PTHR24421">
    <property type="entry name" value="NITRATE/NITRITE SENSOR PROTEIN NARX-RELATED"/>
    <property type="match status" value="1"/>
</dbReference>
<reference evidence="10" key="1">
    <citation type="submission" date="2022-05" db="EMBL/GenBank/DDBJ databases">
        <title>Comparative Genomics of Spacecraft Associated Microbes.</title>
        <authorList>
            <person name="Tran M.T."/>
            <person name="Wright A."/>
            <person name="Seuylemezian A."/>
            <person name="Eisen J."/>
            <person name="Coil D."/>
        </authorList>
    </citation>
    <scope>NUCLEOTIDE SEQUENCE</scope>
    <source>
        <strain evidence="10">214.1.1</strain>
    </source>
</reference>
<dbReference type="GO" id="GO:0016020">
    <property type="term" value="C:membrane"/>
    <property type="evidence" value="ECO:0007669"/>
    <property type="project" value="InterPro"/>
</dbReference>
<dbReference type="GO" id="GO:0005524">
    <property type="term" value="F:ATP binding"/>
    <property type="evidence" value="ECO:0007669"/>
    <property type="project" value="UniProtKB-UniRule"/>
</dbReference>
<dbReference type="InterPro" id="IPR003594">
    <property type="entry name" value="HATPase_dom"/>
</dbReference>
<keyword evidence="5 7" id="KW-0067">ATP-binding</keyword>
<feature type="domain" description="Histidine kinase" evidence="9">
    <location>
        <begin position="179"/>
        <end position="376"/>
    </location>
</feature>
<keyword evidence="11" id="KW-1185">Reference proteome</keyword>
<keyword evidence="8" id="KW-0175">Coiled coil</keyword>
<evidence type="ECO:0000256" key="4">
    <source>
        <dbReference type="ARBA" id="ARBA00022777"/>
    </source>
</evidence>
<evidence type="ECO:0000313" key="10">
    <source>
        <dbReference type="EMBL" id="MCM3716136.1"/>
    </source>
</evidence>
<accession>A0A9X2IQR4</accession>
<proteinExistence type="predicted"/>
<dbReference type="Gene3D" id="3.30.565.10">
    <property type="entry name" value="Histidine kinase-like ATPase, C-terminal domain"/>
    <property type="match status" value="1"/>
</dbReference>
<dbReference type="InterPro" id="IPR050482">
    <property type="entry name" value="Sensor_HK_TwoCompSys"/>
</dbReference>